<dbReference type="SUPFAM" id="SSF53098">
    <property type="entry name" value="Ribonuclease H-like"/>
    <property type="match status" value="1"/>
</dbReference>
<accession>A0A545UL55</accession>
<comment type="caution">
    <text evidence="2">The sequence shown here is derived from an EMBL/GenBank/DDBJ whole genome shotgun (WGS) entry which is preliminary data.</text>
</comment>
<feature type="domain" description="3'-5' exonuclease" evidence="1">
    <location>
        <begin position="16"/>
        <end position="210"/>
    </location>
</feature>
<proteinExistence type="predicted"/>
<dbReference type="InterPro" id="IPR036397">
    <property type="entry name" value="RNaseH_sf"/>
</dbReference>
<dbReference type="PANTHER" id="PTHR43040:SF1">
    <property type="entry name" value="RIBONUCLEASE D"/>
    <property type="match status" value="1"/>
</dbReference>
<protein>
    <submittedName>
        <fullName evidence="2">Ribonuclease H-like protein</fullName>
    </submittedName>
</protein>
<gene>
    <name evidence="2" type="ORF">IF1G_11138</name>
</gene>
<evidence type="ECO:0000259" key="1">
    <source>
        <dbReference type="Pfam" id="PF01612"/>
    </source>
</evidence>
<dbReference type="STRING" id="43265.A0A545UL55"/>
<evidence type="ECO:0000313" key="2">
    <source>
        <dbReference type="EMBL" id="TQV90187.1"/>
    </source>
</evidence>
<sequence>MSSSIKIVNSVETLKRMLDRLARTNAKPAPTDRPSLYIDIEGVHLGRHGSVAILSLYFLPDSITYLVDVQTLGQSAFSTKNREEYSLKCILEFPGIPKVFFDVRNDSDALFHLYGISLGGVQDLQLMELAANVSGSIPAERVSGLARCVKRDLPVANEAKTEWLQCKEEGTQLFDPSKDGSYEIFTKRPLDPRIVVYSSQDVAILPALWDIYAAKVSQTPGYDGQAPGKRAGPWDGELVRNASEDWNDDVTIFGINCGDKLEELSFGIFQWQ</sequence>
<dbReference type="EMBL" id="SPUK01000032">
    <property type="protein sequence ID" value="TQV90187.1"/>
    <property type="molecule type" value="Genomic_DNA"/>
</dbReference>
<dbReference type="GO" id="GO:0006139">
    <property type="term" value="P:nucleobase-containing compound metabolic process"/>
    <property type="evidence" value="ECO:0007669"/>
    <property type="project" value="InterPro"/>
</dbReference>
<dbReference type="AlphaFoldDB" id="A0A545UL55"/>
<dbReference type="Gene3D" id="3.30.420.10">
    <property type="entry name" value="Ribonuclease H-like superfamily/Ribonuclease H"/>
    <property type="match status" value="1"/>
</dbReference>
<dbReference type="Pfam" id="PF01612">
    <property type="entry name" value="DNA_pol_A_exo1"/>
    <property type="match status" value="1"/>
</dbReference>
<keyword evidence="3" id="KW-1185">Reference proteome</keyword>
<dbReference type="InterPro" id="IPR012337">
    <property type="entry name" value="RNaseH-like_sf"/>
</dbReference>
<dbReference type="PANTHER" id="PTHR43040">
    <property type="entry name" value="RIBONUCLEASE D"/>
    <property type="match status" value="1"/>
</dbReference>
<dbReference type="InterPro" id="IPR002562">
    <property type="entry name" value="3'-5'_exonuclease_dom"/>
</dbReference>
<dbReference type="GO" id="GO:0008408">
    <property type="term" value="F:3'-5' exonuclease activity"/>
    <property type="evidence" value="ECO:0007669"/>
    <property type="project" value="InterPro"/>
</dbReference>
<dbReference type="Proteomes" id="UP000315783">
    <property type="component" value="Unassembled WGS sequence"/>
</dbReference>
<evidence type="ECO:0000313" key="3">
    <source>
        <dbReference type="Proteomes" id="UP000315783"/>
    </source>
</evidence>
<organism evidence="2 3">
    <name type="scientific">Cordyceps javanica</name>
    <dbReference type="NCBI Taxonomy" id="43265"/>
    <lineage>
        <taxon>Eukaryota</taxon>
        <taxon>Fungi</taxon>
        <taxon>Dikarya</taxon>
        <taxon>Ascomycota</taxon>
        <taxon>Pezizomycotina</taxon>
        <taxon>Sordariomycetes</taxon>
        <taxon>Hypocreomycetidae</taxon>
        <taxon>Hypocreales</taxon>
        <taxon>Cordycipitaceae</taxon>
        <taxon>Cordyceps</taxon>
    </lineage>
</organism>
<name>A0A545UL55_9HYPO</name>
<dbReference type="GO" id="GO:0003676">
    <property type="term" value="F:nucleic acid binding"/>
    <property type="evidence" value="ECO:0007669"/>
    <property type="project" value="InterPro"/>
</dbReference>
<reference evidence="2 3" key="1">
    <citation type="journal article" date="2019" name="Appl. Microbiol. Biotechnol.">
        <title>Genome sequence of Isaria javanica and comparative genome analysis insights into family S53 peptidase evolution in fungal entomopathogens.</title>
        <authorList>
            <person name="Lin R."/>
            <person name="Zhang X."/>
            <person name="Xin B."/>
            <person name="Zou M."/>
            <person name="Gao Y."/>
            <person name="Qin F."/>
            <person name="Hu Q."/>
            <person name="Xie B."/>
            <person name="Cheng X."/>
        </authorList>
    </citation>
    <scope>NUCLEOTIDE SEQUENCE [LARGE SCALE GENOMIC DNA]</scope>
    <source>
        <strain evidence="2 3">IJ1G</strain>
    </source>
</reference>